<dbReference type="OrthoDB" id="6387977at2"/>
<gene>
    <name evidence="2" type="ORF">SAMN05216361_1360</name>
</gene>
<evidence type="ECO:0000313" key="2">
    <source>
        <dbReference type="EMBL" id="SHG12372.1"/>
    </source>
</evidence>
<protein>
    <recommendedName>
        <fullName evidence="4">DUF3718 domain-containing protein</fullName>
    </recommendedName>
</protein>
<organism evidence="2 3">
    <name type="scientific">Marisediminitalea aggregata</name>
    <dbReference type="NCBI Taxonomy" id="634436"/>
    <lineage>
        <taxon>Bacteria</taxon>
        <taxon>Pseudomonadati</taxon>
        <taxon>Pseudomonadota</taxon>
        <taxon>Gammaproteobacteria</taxon>
        <taxon>Alteromonadales</taxon>
        <taxon>Alteromonadaceae</taxon>
        <taxon>Marisediminitalea</taxon>
    </lineage>
</organism>
<feature type="chain" id="PRO_5012770508" description="DUF3718 domain-containing protein" evidence="1">
    <location>
        <begin position="31"/>
        <end position="112"/>
    </location>
</feature>
<accession>A0A1M5H9D3</accession>
<dbReference type="RefSeq" id="WP_073319789.1">
    <property type="nucleotide sequence ID" value="NZ_FQWD01000002.1"/>
</dbReference>
<name>A0A1M5H9D3_9ALTE</name>
<feature type="signal peptide" evidence="1">
    <location>
        <begin position="1"/>
        <end position="30"/>
    </location>
</feature>
<dbReference type="Pfam" id="PF12514">
    <property type="entry name" value="DUF3718"/>
    <property type="match status" value="1"/>
</dbReference>
<keyword evidence="3" id="KW-1185">Reference proteome</keyword>
<dbReference type="AlphaFoldDB" id="A0A1M5H9D3"/>
<dbReference type="EMBL" id="FQWD01000002">
    <property type="protein sequence ID" value="SHG12372.1"/>
    <property type="molecule type" value="Genomic_DNA"/>
</dbReference>
<reference evidence="3" key="1">
    <citation type="submission" date="2016-11" db="EMBL/GenBank/DDBJ databases">
        <authorList>
            <person name="Varghese N."/>
            <person name="Submissions S."/>
        </authorList>
    </citation>
    <scope>NUCLEOTIDE SEQUENCE [LARGE SCALE GENOMIC DNA]</scope>
    <source>
        <strain evidence="3">CGMCC 1.8995</strain>
    </source>
</reference>
<evidence type="ECO:0008006" key="4">
    <source>
        <dbReference type="Google" id="ProtNLM"/>
    </source>
</evidence>
<evidence type="ECO:0000313" key="3">
    <source>
        <dbReference type="Proteomes" id="UP000184520"/>
    </source>
</evidence>
<dbReference type="Proteomes" id="UP000184520">
    <property type="component" value="Unassembled WGS sequence"/>
</dbReference>
<keyword evidence="1" id="KW-0732">Signal</keyword>
<dbReference type="InterPro" id="IPR022193">
    <property type="entry name" value="DUF3718"/>
</dbReference>
<evidence type="ECO:0000256" key="1">
    <source>
        <dbReference type="SAM" id="SignalP"/>
    </source>
</evidence>
<sequence length="112" mass="11926">MKVSHRITVPLAAATLLVFSSIAAAGSAQAGTMSASMEKKLVAVCEAIKDNNRLSLYRAIKASGVSYRTLAEGLVCNGQDMYSFAMNNKANETGALIAKRTNLDERSLTAKR</sequence>
<proteinExistence type="predicted"/>